<comment type="subcellular location">
    <subcellularLocation>
        <location evidence="1">Cell envelope</location>
    </subcellularLocation>
</comment>
<dbReference type="PANTHER" id="PTHR32347">
    <property type="entry name" value="EFFLUX SYSTEM COMPONENT YKNX-RELATED"/>
    <property type="match status" value="1"/>
</dbReference>
<dbReference type="SUPFAM" id="SSF55781">
    <property type="entry name" value="GAF domain-like"/>
    <property type="match status" value="1"/>
</dbReference>
<dbReference type="Pfam" id="PF25973">
    <property type="entry name" value="BSH_CzcB"/>
    <property type="match status" value="1"/>
</dbReference>
<evidence type="ECO:0000256" key="3">
    <source>
        <dbReference type="SAM" id="Coils"/>
    </source>
</evidence>
<dbReference type="Gene3D" id="3.30.450.40">
    <property type="match status" value="1"/>
</dbReference>
<feature type="domain" description="CzcB-like barrel-sandwich hybrid" evidence="5">
    <location>
        <begin position="395"/>
        <end position="515"/>
    </location>
</feature>
<proteinExistence type="predicted"/>
<feature type="coiled-coil region" evidence="3">
    <location>
        <begin position="439"/>
        <end position="471"/>
    </location>
</feature>
<reference evidence="7" key="1">
    <citation type="journal article" date="2019" name="Int. J. Syst. Evol. Microbiol.">
        <title>The Global Catalogue of Microorganisms (GCM) 10K type strain sequencing project: providing services to taxonomists for standard genome sequencing and annotation.</title>
        <authorList>
            <consortium name="The Broad Institute Genomics Platform"/>
            <consortium name="The Broad Institute Genome Sequencing Center for Infectious Disease"/>
            <person name="Wu L."/>
            <person name="Ma J."/>
        </authorList>
    </citation>
    <scope>NUCLEOTIDE SEQUENCE [LARGE SCALE GENOMIC DNA]</scope>
    <source>
        <strain evidence="7">CCUG 62953</strain>
    </source>
</reference>
<dbReference type="Proteomes" id="UP001597135">
    <property type="component" value="Unassembled WGS sequence"/>
</dbReference>
<dbReference type="EMBL" id="JBHTMU010000002">
    <property type="protein sequence ID" value="MFD1341160.1"/>
    <property type="molecule type" value="Genomic_DNA"/>
</dbReference>
<protein>
    <submittedName>
        <fullName evidence="6">HlyD family efflux transporter periplasmic adaptor subunit</fullName>
    </submittedName>
</protein>
<keyword evidence="7" id="KW-1185">Reference proteome</keyword>
<dbReference type="InterPro" id="IPR050465">
    <property type="entry name" value="UPF0194_transport"/>
</dbReference>
<sequence>MTLSNDPRPPSAAARVSFLEQALWKALGSESSVVEFAKGWLGLQCRFLPGADGGAVVLAETPDRGPFSPAALWPDERALGPGLSAAVELALTERRPALKEQPSASGPAMAVAAHPIVIDGKLRGAAAIRFDPARAPAGADVLAHLRWGVGWLEARLRRADGEETRGTMARITAGYEVMAGALEQDRFKPACTALVTDLALRLDCEQVAVGFRGRGRATKVAAISHSAQFGKRMDLVRRIGFAMDEALDQEAAVLHPVGEDWEYRITHAHADLSDSLGGGTLLTVPLHRNGRMLGAITLQRRAGAPFDDDTIQLVDTVASLIGPVLEEKRQNDRLVISKLGSALMTQTKRLLGPGYFGRKLATLLMLAVVVFFSVVTAPYRVATPATLEGQVQRALVAPFDGFVASQSVKAGDVVEAGQILATLDDRDMVLERLQRGAELREHMAEYDRALNENERVEARVMRARIDETQAQIALLDARLARTELIAPFDGLVIEGDLSQAVGSGVRRGDPLFTIAPLEGYRVVMEVDEGDLREVAPGQEGMLVLSAIPDLGLPYVVERVTPIATAAEGRNYFRAEARLTGRDGRLRPGMDGVAKTAVDERLLIAIWSRELVDWVRLTAWKWLP</sequence>
<dbReference type="InterPro" id="IPR003018">
    <property type="entry name" value="GAF"/>
</dbReference>
<evidence type="ECO:0000313" key="6">
    <source>
        <dbReference type="EMBL" id="MFD1341160.1"/>
    </source>
</evidence>
<dbReference type="RefSeq" id="WP_386801219.1">
    <property type="nucleotide sequence ID" value="NZ_JBHTMU010000002.1"/>
</dbReference>
<name>A0ABW3ZDT9_9RHOB</name>
<evidence type="ECO:0000256" key="1">
    <source>
        <dbReference type="ARBA" id="ARBA00004196"/>
    </source>
</evidence>
<dbReference type="InterPro" id="IPR058647">
    <property type="entry name" value="BSH_CzcB-like"/>
</dbReference>
<keyword evidence="2 3" id="KW-0175">Coiled coil</keyword>
<feature type="domain" description="GAF" evidence="4">
    <location>
        <begin position="190"/>
        <end position="322"/>
    </location>
</feature>
<dbReference type="Gene3D" id="2.40.50.100">
    <property type="match status" value="1"/>
</dbReference>
<evidence type="ECO:0000259" key="5">
    <source>
        <dbReference type="Pfam" id="PF25973"/>
    </source>
</evidence>
<organism evidence="6 7">
    <name type="scientific">Litorisediminicola beolgyonensis</name>
    <dbReference type="NCBI Taxonomy" id="1173614"/>
    <lineage>
        <taxon>Bacteria</taxon>
        <taxon>Pseudomonadati</taxon>
        <taxon>Pseudomonadota</taxon>
        <taxon>Alphaproteobacteria</taxon>
        <taxon>Rhodobacterales</taxon>
        <taxon>Paracoccaceae</taxon>
        <taxon>Litorisediminicola</taxon>
    </lineage>
</organism>
<dbReference type="PANTHER" id="PTHR32347:SF23">
    <property type="entry name" value="BLL5650 PROTEIN"/>
    <property type="match status" value="1"/>
</dbReference>
<gene>
    <name evidence="6" type="ORF">ACFQ4E_01885</name>
</gene>
<accession>A0ABW3ZDT9</accession>
<dbReference type="InterPro" id="IPR029016">
    <property type="entry name" value="GAF-like_dom_sf"/>
</dbReference>
<evidence type="ECO:0000259" key="4">
    <source>
        <dbReference type="Pfam" id="PF01590"/>
    </source>
</evidence>
<comment type="caution">
    <text evidence="6">The sequence shown here is derived from an EMBL/GenBank/DDBJ whole genome shotgun (WGS) entry which is preliminary data.</text>
</comment>
<dbReference type="SUPFAM" id="SSF111369">
    <property type="entry name" value="HlyD-like secretion proteins"/>
    <property type="match status" value="1"/>
</dbReference>
<evidence type="ECO:0000256" key="2">
    <source>
        <dbReference type="ARBA" id="ARBA00023054"/>
    </source>
</evidence>
<dbReference type="Gene3D" id="2.40.30.170">
    <property type="match status" value="1"/>
</dbReference>
<evidence type="ECO:0000313" key="7">
    <source>
        <dbReference type="Proteomes" id="UP001597135"/>
    </source>
</evidence>
<dbReference type="Pfam" id="PF01590">
    <property type="entry name" value="GAF"/>
    <property type="match status" value="1"/>
</dbReference>